<name>C0XGR0_LENH9</name>
<keyword evidence="2" id="KW-1185">Reference proteome</keyword>
<reference evidence="1 2" key="1">
    <citation type="submission" date="2009-01" db="EMBL/GenBank/DDBJ databases">
        <authorList>
            <person name="Qin X."/>
            <person name="Bachman B."/>
            <person name="Battles P."/>
            <person name="Bell A."/>
            <person name="Bess C."/>
            <person name="Bickham C."/>
            <person name="Chaboub L."/>
            <person name="Chen D."/>
            <person name="Coyle M."/>
            <person name="Deiros D.R."/>
            <person name="Dinh H."/>
            <person name="Forbes L."/>
            <person name="Fowler G."/>
            <person name="Francisco L."/>
            <person name="Fu Q."/>
            <person name="Gubbala S."/>
            <person name="Hale W."/>
            <person name="Han Y."/>
            <person name="Hemphill L."/>
            <person name="Highlander S.K."/>
            <person name="Hirani K."/>
            <person name="Hogues M."/>
            <person name="Jackson L."/>
            <person name="Jakkamsetti A."/>
            <person name="Javaid M."/>
            <person name="Jiang H."/>
            <person name="Korchina V."/>
            <person name="Kovar C."/>
            <person name="Lara F."/>
            <person name="Lee S."/>
            <person name="Mata R."/>
            <person name="Mathew T."/>
            <person name="Moen C."/>
            <person name="Morales K."/>
            <person name="Munidasa M."/>
            <person name="Nazareth L."/>
            <person name="Ngo R."/>
            <person name="Nguyen L."/>
            <person name="Okwuonu G."/>
            <person name="Ongeri F."/>
            <person name="Patil S."/>
            <person name="Petrosino J."/>
            <person name="Pham C."/>
            <person name="Pham P."/>
            <person name="Pu L.-L."/>
            <person name="Puazo M."/>
            <person name="Raj R."/>
            <person name="Reid J."/>
            <person name="Rouhana J."/>
            <person name="Saada N."/>
            <person name="Shang Y."/>
            <person name="Simmons D."/>
            <person name="Thornton R."/>
            <person name="Warren J."/>
            <person name="Weissenberger G."/>
            <person name="Zhang J."/>
            <person name="Zhang L."/>
            <person name="Zhou C."/>
            <person name="Zhu D."/>
            <person name="Muzny D."/>
            <person name="Worley K."/>
            <person name="Gibbs R."/>
        </authorList>
    </citation>
    <scope>NUCLEOTIDE SEQUENCE [LARGE SCALE GENOMIC DNA]</scope>
    <source>
        <strain evidence="2">ATCC 8290 / DSM 20176 / CCUG 30140 / JCM 1155 / KCTC 3500 / NBRC 15886 / NCIMB 8040 / NRRL B-1843 / 9</strain>
    </source>
</reference>
<gene>
    <name evidence="1" type="ORF">HMPREF0519_0421</name>
</gene>
<evidence type="ECO:0000313" key="2">
    <source>
        <dbReference type="Proteomes" id="UP000003752"/>
    </source>
</evidence>
<proteinExistence type="predicted"/>
<organism evidence="1 2">
    <name type="scientific">Lentilactobacillus hilgardii (strain ATCC 8290 / DSM 20176 / CCUG 30140 / JCM 1155 / KCTC 3500 / NBRC 15886 / NCIMB 8040 / NRRL B-1843 / 9)</name>
    <dbReference type="NCBI Taxonomy" id="1423757"/>
    <lineage>
        <taxon>Bacteria</taxon>
        <taxon>Bacillati</taxon>
        <taxon>Bacillota</taxon>
        <taxon>Bacilli</taxon>
        <taxon>Lactobacillales</taxon>
        <taxon>Lactobacillaceae</taxon>
        <taxon>Lentilactobacillus</taxon>
    </lineage>
</organism>
<comment type="caution">
    <text evidence="1">The sequence shown here is derived from an EMBL/GenBank/DDBJ whole genome shotgun (WGS) entry which is preliminary data.</text>
</comment>
<dbReference type="SMR" id="C0XGR0"/>
<dbReference type="Proteomes" id="UP000003752">
    <property type="component" value="Unassembled WGS sequence"/>
</dbReference>
<evidence type="ECO:0000313" key="1">
    <source>
        <dbReference type="EMBL" id="EEI25472.1"/>
    </source>
</evidence>
<sequence>MKKSYIINYELINYYQKNKQIEDIIKELGGDYVCPQPGTWIIKTRLDPIQITEELKPIFSPQDHLLVFQIKNNFWGLQEEGVWKFIRRYIF</sequence>
<dbReference type="PATRIC" id="fig|1423757.3.peg.2642"/>
<dbReference type="HOGENOM" id="CLU_179928_3_0_9"/>
<dbReference type="RefSeq" id="WP_003635299.1">
    <property type="nucleotide sequence ID" value="NZ_AZDF01000009.1"/>
</dbReference>
<accession>C0XGR0</accession>
<dbReference type="EMBL" id="ACGP01000088">
    <property type="protein sequence ID" value="EEI25472.1"/>
    <property type="molecule type" value="Genomic_DNA"/>
</dbReference>
<dbReference type="AlphaFoldDB" id="C0XGR0"/>
<protein>
    <submittedName>
        <fullName evidence="1">Uncharacterized protein</fullName>
    </submittedName>
</protein>